<dbReference type="Proteomes" id="UP000006903">
    <property type="component" value="Chromosome"/>
</dbReference>
<organism evidence="2 3">
    <name type="scientific">Desulfurococcus amylolyticus (strain DSM 18924 / JCM 16383 / VKM B-2413 / 1221n)</name>
    <name type="common">Desulfurococcus kamchatkensis</name>
    <dbReference type="NCBI Taxonomy" id="490899"/>
    <lineage>
        <taxon>Archaea</taxon>
        <taxon>Thermoproteota</taxon>
        <taxon>Thermoprotei</taxon>
        <taxon>Desulfurococcales</taxon>
        <taxon>Desulfurococcaceae</taxon>
        <taxon>Desulfurococcus</taxon>
    </lineage>
</organism>
<dbReference type="STRING" id="490899.DKAM_0192"/>
<feature type="domain" description="HTH cro/C1-type" evidence="1">
    <location>
        <begin position="13"/>
        <end position="45"/>
    </location>
</feature>
<gene>
    <name evidence="2" type="ordered locus">DKAM_0192</name>
</gene>
<evidence type="ECO:0000313" key="3">
    <source>
        <dbReference type="Proteomes" id="UP000006903"/>
    </source>
</evidence>
<dbReference type="InterPro" id="IPR010982">
    <property type="entry name" value="Lambda_DNA-bd_dom_sf"/>
</dbReference>
<accession>B8D2X3</accession>
<dbReference type="KEGG" id="dka:DKAM_0192"/>
<dbReference type="Gene3D" id="1.10.260.40">
    <property type="entry name" value="lambda repressor-like DNA-binding domains"/>
    <property type="match status" value="1"/>
</dbReference>
<dbReference type="SUPFAM" id="SSF47413">
    <property type="entry name" value="lambda repressor-like DNA-binding domains"/>
    <property type="match status" value="1"/>
</dbReference>
<proteinExistence type="predicted"/>
<dbReference type="AlphaFoldDB" id="B8D2X3"/>
<sequence>MPVIKSYLAVRLVKELGFTQLEAARALGMKQSAVNYALTGKRKPKYYESVLGIPGLKNLLDDTVEDFRKGRVRNLDQCSICRSLFSRGLYKEVLNAVDEPIEEISRVGRL</sequence>
<dbReference type="Pfam" id="PF01381">
    <property type="entry name" value="HTH_3"/>
    <property type="match status" value="1"/>
</dbReference>
<protein>
    <submittedName>
        <fullName evidence="2">Transcriptional regulator-like protein</fullName>
    </submittedName>
</protein>
<dbReference type="EMBL" id="CP001140">
    <property type="protein sequence ID" value="ACL10520.1"/>
    <property type="molecule type" value="Genomic_DNA"/>
</dbReference>
<dbReference type="eggNOG" id="arCOG00017">
    <property type="taxonomic scope" value="Archaea"/>
</dbReference>
<dbReference type="GO" id="GO:0003677">
    <property type="term" value="F:DNA binding"/>
    <property type="evidence" value="ECO:0007669"/>
    <property type="project" value="InterPro"/>
</dbReference>
<name>B8D2X3_DESA1</name>
<reference evidence="2 3" key="1">
    <citation type="journal article" date="2009" name="J. Bacteriol.">
        <title>Complete genome sequence of the anaerobic, protein-degrading hyperthermophilic crenarchaeon Desulfurococcus kamchatkensis.</title>
        <authorList>
            <person name="Ravin N.V."/>
            <person name="Mardanov A.V."/>
            <person name="Beletsky A.V."/>
            <person name="Kublanov I.V."/>
            <person name="Kolganova T.V."/>
            <person name="Lebedinsky A.V."/>
            <person name="Chernyh N.A."/>
            <person name="Bonch-Osmolovskaya E.A."/>
            <person name="Skryabin K.G."/>
        </authorList>
    </citation>
    <scope>NUCLEOTIDE SEQUENCE [LARGE SCALE GENOMIC DNA]</scope>
    <source>
        <strain evidence="3">DSM 18924 / JCM 16383 / VKM B-2413 / 1221n</strain>
    </source>
</reference>
<evidence type="ECO:0000259" key="1">
    <source>
        <dbReference type="Pfam" id="PF01381"/>
    </source>
</evidence>
<evidence type="ECO:0000313" key="2">
    <source>
        <dbReference type="EMBL" id="ACL10520.1"/>
    </source>
</evidence>
<dbReference type="HOGENOM" id="CLU_133047_2_0_2"/>
<dbReference type="InterPro" id="IPR001387">
    <property type="entry name" value="Cro/C1-type_HTH"/>
</dbReference>
<dbReference type="CDD" id="cd00093">
    <property type="entry name" value="HTH_XRE"/>
    <property type="match status" value="1"/>
</dbReference>